<name>A0AAF1K5E8_9PROT</name>
<dbReference type="CDD" id="cd18870">
    <property type="entry name" value="NUDIX_AcylCoAdiphos_Nudt19"/>
    <property type="match status" value="1"/>
</dbReference>
<dbReference type="EMBL" id="JAAEDH010000018">
    <property type="protein sequence ID" value="MBR0656435.1"/>
    <property type="molecule type" value="Genomic_DNA"/>
</dbReference>
<dbReference type="Proteomes" id="UP001196068">
    <property type="component" value="Unassembled WGS sequence"/>
</dbReference>
<comment type="caution">
    <text evidence="8">The sequence shown here is derived from an EMBL/GenBank/DDBJ whole genome shotgun (WGS) entry which is preliminary data.</text>
</comment>
<dbReference type="InterPro" id="IPR039121">
    <property type="entry name" value="NUDT19"/>
</dbReference>
<dbReference type="Gene3D" id="3.90.79.10">
    <property type="entry name" value="Nucleoside Triphosphate Pyrophosphohydrolase"/>
    <property type="match status" value="2"/>
</dbReference>
<evidence type="ECO:0000259" key="7">
    <source>
        <dbReference type="PROSITE" id="PS51462"/>
    </source>
</evidence>
<keyword evidence="3" id="KW-0479">Metal-binding</keyword>
<keyword evidence="9" id="KW-1185">Reference proteome</keyword>
<reference evidence="8" key="2">
    <citation type="journal article" date="2021" name="Syst. Appl. Microbiol.">
        <title>Roseomonas hellenica sp. nov., isolated from roots of wild-growing Alkanna tinctoria.</title>
        <authorList>
            <person name="Rat A."/>
            <person name="Naranjo H.D."/>
            <person name="Lebbe L."/>
            <person name="Cnockaert M."/>
            <person name="Krigas N."/>
            <person name="Grigoriadou K."/>
            <person name="Maloupa E."/>
            <person name="Willems A."/>
        </authorList>
    </citation>
    <scope>NUCLEOTIDE SEQUENCE</scope>
    <source>
        <strain evidence="8">LMG 28251</strain>
    </source>
</reference>
<feature type="domain" description="Nudix hydrolase" evidence="7">
    <location>
        <begin position="1"/>
        <end position="163"/>
    </location>
</feature>
<evidence type="ECO:0000256" key="6">
    <source>
        <dbReference type="ARBA" id="ARBA00023211"/>
    </source>
</evidence>
<evidence type="ECO:0000313" key="8">
    <source>
        <dbReference type="EMBL" id="MBR0656435.1"/>
    </source>
</evidence>
<dbReference type="AlphaFoldDB" id="A0AAF1K5E8"/>
<keyword evidence="5" id="KW-0460">Magnesium</keyword>
<evidence type="ECO:0000256" key="3">
    <source>
        <dbReference type="ARBA" id="ARBA00022723"/>
    </source>
</evidence>
<organism evidence="8 9">
    <name type="scientific">Plastoroseomonas arctica</name>
    <dbReference type="NCBI Taxonomy" id="1509237"/>
    <lineage>
        <taxon>Bacteria</taxon>
        <taxon>Pseudomonadati</taxon>
        <taxon>Pseudomonadota</taxon>
        <taxon>Alphaproteobacteria</taxon>
        <taxon>Acetobacterales</taxon>
        <taxon>Acetobacteraceae</taxon>
        <taxon>Plastoroseomonas</taxon>
    </lineage>
</organism>
<dbReference type="InterPro" id="IPR000086">
    <property type="entry name" value="NUDIX_hydrolase_dom"/>
</dbReference>
<dbReference type="PANTHER" id="PTHR12318">
    <property type="entry name" value="TESTOSTERONE-REGULATED PROTEIN RP2"/>
    <property type="match status" value="1"/>
</dbReference>
<evidence type="ECO:0000313" key="9">
    <source>
        <dbReference type="Proteomes" id="UP001196068"/>
    </source>
</evidence>
<sequence>MILWRDTPRGPEILMGRRHASARFMPGVLVFPGGMVDRADHAAEAASELRAPVRAMLERRAKPSLARALAIAACRELQEETGLSFGSWPGPELAALDYLCRAVTPASRPIRFNARFLIGPGEVATGSLAGSGELDEIAWYPEDAARSGRMAPITALVLDEFHAWHAMPAAARDERDLIVFMGLDRRRPEGA</sequence>
<dbReference type="SUPFAM" id="SSF55811">
    <property type="entry name" value="Nudix"/>
    <property type="match status" value="1"/>
</dbReference>
<accession>A0AAF1K5E8</accession>
<dbReference type="PANTHER" id="PTHR12318:SF0">
    <property type="entry name" value="ACYL-COENZYME A DIPHOSPHATASE NUDT19"/>
    <property type="match status" value="1"/>
</dbReference>
<evidence type="ECO:0000256" key="4">
    <source>
        <dbReference type="ARBA" id="ARBA00022801"/>
    </source>
</evidence>
<gene>
    <name evidence="8" type="ORF">GXW79_15240</name>
</gene>
<reference evidence="8" key="1">
    <citation type="submission" date="2020-01" db="EMBL/GenBank/DDBJ databases">
        <authorList>
            <person name="Rat A."/>
        </authorList>
    </citation>
    <scope>NUCLEOTIDE SEQUENCE</scope>
    <source>
        <strain evidence="8">LMG 28251</strain>
    </source>
</reference>
<dbReference type="PROSITE" id="PS51462">
    <property type="entry name" value="NUDIX"/>
    <property type="match status" value="1"/>
</dbReference>
<comment type="cofactor">
    <cofactor evidence="1">
        <name>Mn(2+)</name>
        <dbReference type="ChEBI" id="CHEBI:29035"/>
    </cofactor>
</comment>
<dbReference type="InterPro" id="IPR015797">
    <property type="entry name" value="NUDIX_hydrolase-like_dom_sf"/>
</dbReference>
<dbReference type="GO" id="GO:0016818">
    <property type="term" value="F:hydrolase activity, acting on acid anhydrides, in phosphorus-containing anhydrides"/>
    <property type="evidence" value="ECO:0007669"/>
    <property type="project" value="InterPro"/>
</dbReference>
<dbReference type="GO" id="GO:0046872">
    <property type="term" value="F:metal ion binding"/>
    <property type="evidence" value="ECO:0007669"/>
    <property type="project" value="UniProtKB-KW"/>
</dbReference>
<evidence type="ECO:0000256" key="2">
    <source>
        <dbReference type="ARBA" id="ARBA00001946"/>
    </source>
</evidence>
<evidence type="ECO:0000256" key="5">
    <source>
        <dbReference type="ARBA" id="ARBA00022842"/>
    </source>
</evidence>
<protein>
    <submittedName>
        <fullName evidence="8">NUDIX hydrolase</fullName>
    </submittedName>
</protein>
<comment type="cofactor">
    <cofactor evidence="2">
        <name>Mg(2+)</name>
        <dbReference type="ChEBI" id="CHEBI:18420"/>
    </cofactor>
</comment>
<evidence type="ECO:0000256" key="1">
    <source>
        <dbReference type="ARBA" id="ARBA00001936"/>
    </source>
</evidence>
<keyword evidence="6" id="KW-0464">Manganese</keyword>
<proteinExistence type="predicted"/>
<keyword evidence="4 8" id="KW-0378">Hydrolase</keyword>